<dbReference type="Gene3D" id="3.40.50.300">
    <property type="entry name" value="P-loop containing nucleotide triphosphate hydrolases"/>
    <property type="match status" value="1"/>
</dbReference>
<dbReference type="Proteomes" id="UP000249633">
    <property type="component" value="Unassembled WGS sequence"/>
</dbReference>
<comment type="caution">
    <text evidence="12">The sequence shown here is derived from an EMBL/GenBank/DDBJ whole genome shotgun (WGS) entry which is preliminary data.</text>
</comment>
<dbReference type="NCBIfam" id="NF038017">
    <property type="entry name" value="ABC_perm1"/>
    <property type="match status" value="1"/>
</dbReference>
<protein>
    <submittedName>
        <fullName evidence="12">ABC transporter</fullName>
    </submittedName>
</protein>
<dbReference type="Gene3D" id="1.10.3720.10">
    <property type="entry name" value="MetI-like"/>
    <property type="match status" value="1"/>
</dbReference>
<evidence type="ECO:0000259" key="11">
    <source>
        <dbReference type="PROSITE" id="PS50928"/>
    </source>
</evidence>
<dbReference type="InterPro" id="IPR035906">
    <property type="entry name" value="MetI-like_sf"/>
</dbReference>
<keyword evidence="7 9" id="KW-1133">Transmembrane helix</keyword>
<dbReference type="SMART" id="SM00382">
    <property type="entry name" value="AAA"/>
    <property type="match status" value="1"/>
</dbReference>
<organism evidence="12 13">
    <name type="scientific">Roseateles depolymerans</name>
    <dbReference type="NCBI Taxonomy" id="76731"/>
    <lineage>
        <taxon>Bacteria</taxon>
        <taxon>Pseudomonadati</taxon>
        <taxon>Pseudomonadota</taxon>
        <taxon>Betaproteobacteria</taxon>
        <taxon>Burkholderiales</taxon>
        <taxon>Sphaerotilaceae</taxon>
        <taxon>Roseateles</taxon>
    </lineage>
</organism>
<dbReference type="PROSITE" id="PS50928">
    <property type="entry name" value="ABC_TM1"/>
    <property type="match status" value="1"/>
</dbReference>
<evidence type="ECO:0000256" key="8">
    <source>
        <dbReference type="ARBA" id="ARBA00023136"/>
    </source>
</evidence>
<feature type="domain" description="ABC transmembrane type-1" evidence="11">
    <location>
        <begin position="26"/>
        <end position="222"/>
    </location>
</feature>
<sequence>MDTFLDSLQLAWALILGGDAELWRIAALSLRVSGSAVLIGAVLGLWLGAWLAVARFPGHGLIVWMLNTLLALPAVVVGLLVYLLLSRAGPLGSLGLLFTPTAMVVAQSLLVIPLIGALARRVVQAALDEGGDQLRSLGAGPLASALLLLIHERLAVLTLLLTAFGRAVAEVGAVMIVGGNIAGVTRVMTTAIALETSKGDLALALGLGLVLLAIVGVANGSIMLLQWWANRTRQPAASAAQAAPPAPAPPAARPPAHALISLQQAGVHFGDRVALQPLSMTLLRGERLALIGANGSGKTTLLRLMHGLLPHSGQLTQAPLQPEGRPARIAMVFQKPFLLRLSVLHNIWIALWLSGVPAAQRERRCHEALARVGLDSQARRSARALSGGQQQRLALARAWATEPDLLLLDEPTASLDPSAKREVEALIDQMAAAGITLVMSTHNLGQAKRMADRVAYFENGRLVAERPAHQFFTDPTLPPEAAQFLRGELPWT</sequence>
<dbReference type="PANTHER" id="PTHR43632">
    <property type="entry name" value="PERMEASE COMPONENT OF TUNGSTATE ABC TRANSPORTER"/>
    <property type="match status" value="1"/>
</dbReference>
<evidence type="ECO:0000313" key="13">
    <source>
        <dbReference type="Proteomes" id="UP000249633"/>
    </source>
</evidence>
<dbReference type="InterPro" id="IPR005670">
    <property type="entry name" value="PstB-like"/>
</dbReference>
<dbReference type="GO" id="GO:0005315">
    <property type="term" value="F:phosphate transmembrane transporter activity"/>
    <property type="evidence" value="ECO:0007669"/>
    <property type="project" value="InterPro"/>
</dbReference>
<gene>
    <name evidence="12" type="ORF">DI603_11595</name>
</gene>
<dbReference type="InterPro" id="IPR027417">
    <property type="entry name" value="P-loop_NTPase"/>
</dbReference>
<dbReference type="AlphaFoldDB" id="A0A2W5FMB5"/>
<keyword evidence="4 9" id="KW-0812">Transmembrane</keyword>
<evidence type="ECO:0000256" key="4">
    <source>
        <dbReference type="ARBA" id="ARBA00022692"/>
    </source>
</evidence>
<evidence type="ECO:0000256" key="7">
    <source>
        <dbReference type="ARBA" id="ARBA00022989"/>
    </source>
</evidence>
<comment type="subcellular location">
    <subcellularLocation>
        <location evidence="1">Cell membrane</location>
        <topology evidence="1">Multi-pass membrane protein</topology>
    </subcellularLocation>
</comment>
<name>A0A2W5FMB5_9BURK</name>
<keyword evidence="5" id="KW-0547">Nucleotide-binding</keyword>
<dbReference type="SUPFAM" id="SSF161098">
    <property type="entry name" value="MetI-like"/>
    <property type="match status" value="1"/>
</dbReference>
<keyword evidence="3" id="KW-0592">Phosphate transport</keyword>
<dbReference type="PROSITE" id="PS50893">
    <property type="entry name" value="ABC_TRANSPORTER_2"/>
    <property type="match status" value="1"/>
</dbReference>
<dbReference type="GO" id="GO:0016887">
    <property type="term" value="F:ATP hydrolysis activity"/>
    <property type="evidence" value="ECO:0007669"/>
    <property type="project" value="InterPro"/>
</dbReference>
<dbReference type="InterPro" id="IPR003439">
    <property type="entry name" value="ABC_transporter-like_ATP-bd"/>
</dbReference>
<dbReference type="CDD" id="cd06261">
    <property type="entry name" value="TM_PBP2"/>
    <property type="match status" value="1"/>
</dbReference>
<evidence type="ECO:0000256" key="5">
    <source>
        <dbReference type="ARBA" id="ARBA00022741"/>
    </source>
</evidence>
<evidence type="ECO:0000256" key="3">
    <source>
        <dbReference type="ARBA" id="ARBA00022592"/>
    </source>
</evidence>
<dbReference type="CDD" id="cd03260">
    <property type="entry name" value="ABC_PstB_phosphate_transporter"/>
    <property type="match status" value="1"/>
</dbReference>
<evidence type="ECO:0000256" key="1">
    <source>
        <dbReference type="ARBA" id="ARBA00004651"/>
    </source>
</evidence>
<dbReference type="GO" id="GO:0035435">
    <property type="term" value="P:phosphate ion transmembrane transport"/>
    <property type="evidence" value="ECO:0007669"/>
    <property type="project" value="InterPro"/>
</dbReference>
<evidence type="ECO:0000259" key="10">
    <source>
        <dbReference type="PROSITE" id="PS50893"/>
    </source>
</evidence>
<accession>A0A2W5FMB5</accession>
<dbReference type="SUPFAM" id="SSF52540">
    <property type="entry name" value="P-loop containing nucleoside triphosphate hydrolases"/>
    <property type="match status" value="1"/>
</dbReference>
<keyword evidence="8 9" id="KW-0472">Membrane</keyword>
<dbReference type="InterPro" id="IPR003593">
    <property type="entry name" value="AAA+_ATPase"/>
</dbReference>
<dbReference type="InterPro" id="IPR000515">
    <property type="entry name" value="MetI-like"/>
</dbReference>
<dbReference type="PANTHER" id="PTHR43632:SF1">
    <property type="entry name" value="PERMEASE COMPONENT OF TUNGSTATE ABC TRANSPORTER"/>
    <property type="match status" value="1"/>
</dbReference>
<feature type="transmembrane region" description="Helical" evidence="9">
    <location>
        <begin position="32"/>
        <end position="54"/>
    </location>
</feature>
<feature type="domain" description="ABC transporter" evidence="10">
    <location>
        <begin position="260"/>
        <end position="484"/>
    </location>
</feature>
<dbReference type="Pfam" id="PF00005">
    <property type="entry name" value="ABC_tran"/>
    <property type="match status" value="1"/>
</dbReference>
<evidence type="ECO:0000256" key="2">
    <source>
        <dbReference type="ARBA" id="ARBA00022475"/>
    </source>
</evidence>
<evidence type="ECO:0000256" key="9">
    <source>
        <dbReference type="SAM" id="Phobius"/>
    </source>
</evidence>
<feature type="transmembrane region" description="Helical" evidence="9">
    <location>
        <begin position="97"/>
        <end position="119"/>
    </location>
</feature>
<dbReference type="InterPro" id="IPR049783">
    <property type="entry name" value="ABC_perm_TupB-like"/>
</dbReference>
<evidence type="ECO:0000313" key="12">
    <source>
        <dbReference type="EMBL" id="PZP32092.1"/>
    </source>
</evidence>
<reference evidence="12 13" key="1">
    <citation type="submission" date="2017-08" db="EMBL/GenBank/DDBJ databases">
        <title>Infants hospitalized years apart are colonized by the same room-sourced microbial strains.</title>
        <authorList>
            <person name="Brooks B."/>
            <person name="Olm M.R."/>
            <person name="Firek B.A."/>
            <person name="Baker R."/>
            <person name="Thomas B.C."/>
            <person name="Morowitz M.J."/>
            <person name="Banfield J.F."/>
        </authorList>
    </citation>
    <scope>NUCLEOTIDE SEQUENCE [LARGE SCALE GENOMIC DNA]</scope>
    <source>
        <strain evidence="12">S2_012_000_R2_81</strain>
    </source>
</reference>
<feature type="transmembrane region" description="Helical" evidence="9">
    <location>
        <begin position="61"/>
        <end position="85"/>
    </location>
</feature>
<feature type="transmembrane region" description="Helical" evidence="9">
    <location>
        <begin position="201"/>
        <end position="225"/>
    </location>
</feature>
<dbReference type="GO" id="GO:0005886">
    <property type="term" value="C:plasma membrane"/>
    <property type="evidence" value="ECO:0007669"/>
    <property type="project" value="UniProtKB-SubCell"/>
</dbReference>
<proteinExistence type="predicted"/>
<dbReference type="PROSITE" id="PS00211">
    <property type="entry name" value="ABC_TRANSPORTER_1"/>
    <property type="match status" value="1"/>
</dbReference>
<keyword evidence="6" id="KW-0067">ATP-binding</keyword>
<evidence type="ECO:0000256" key="6">
    <source>
        <dbReference type="ARBA" id="ARBA00022840"/>
    </source>
</evidence>
<dbReference type="GO" id="GO:0005524">
    <property type="term" value="F:ATP binding"/>
    <property type="evidence" value="ECO:0007669"/>
    <property type="project" value="UniProtKB-KW"/>
</dbReference>
<feature type="transmembrane region" description="Helical" evidence="9">
    <location>
        <begin position="337"/>
        <end position="355"/>
    </location>
</feature>
<keyword evidence="3" id="KW-0813">Transport</keyword>
<dbReference type="EMBL" id="QFOD01000009">
    <property type="protein sequence ID" value="PZP32092.1"/>
    <property type="molecule type" value="Genomic_DNA"/>
</dbReference>
<keyword evidence="2" id="KW-1003">Cell membrane</keyword>
<dbReference type="InterPro" id="IPR017871">
    <property type="entry name" value="ABC_transporter-like_CS"/>
</dbReference>